<keyword evidence="4" id="KW-1185">Reference proteome</keyword>
<dbReference type="SUPFAM" id="SSF53300">
    <property type="entry name" value="vWA-like"/>
    <property type="match status" value="1"/>
</dbReference>
<reference evidence="3 4" key="1">
    <citation type="submission" date="2014-10" db="EMBL/GenBank/DDBJ databases">
        <title>Draft genome sequence of Novosphingobium subterraneum DSM 12447.</title>
        <authorList>
            <person name="Gan H.M."/>
            <person name="Gan H.Y."/>
            <person name="Savka M.A."/>
        </authorList>
    </citation>
    <scope>NUCLEOTIDE SEQUENCE [LARGE SCALE GENOMIC DNA]</scope>
    <source>
        <strain evidence="3 4">DSM 12447</strain>
    </source>
</reference>
<evidence type="ECO:0000313" key="4">
    <source>
        <dbReference type="Proteomes" id="UP000031338"/>
    </source>
</evidence>
<keyword evidence="1" id="KW-1133">Transmembrane helix</keyword>
<gene>
    <name evidence="3" type="ORF">NJ75_01387</name>
</gene>
<evidence type="ECO:0000259" key="2">
    <source>
        <dbReference type="Pfam" id="PF13400"/>
    </source>
</evidence>
<comment type="caution">
    <text evidence="3">The sequence shown here is derived from an EMBL/GenBank/DDBJ whole genome shotgun (WGS) entry which is preliminary data.</text>
</comment>
<dbReference type="InterPro" id="IPR028087">
    <property type="entry name" value="Tad_N"/>
</dbReference>
<keyword evidence="1" id="KW-0812">Transmembrane</keyword>
<dbReference type="Gene3D" id="3.40.50.410">
    <property type="entry name" value="von Willebrand factor, type A domain"/>
    <property type="match status" value="2"/>
</dbReference>
<dbReference type="STRING" id="48936.NJ75_01387"/>
<dbReference type="PATRIC" id="fig|48936.3.peg.1389"/>
<evidence type="ECO:0000256" key="1">
    <source>
        <dbReference type="SAM" id="Phobius"/>
    </source>
</evidence>
<keyword evidence="1" id="KW-0472">Membrane</keyword>
<name>A0A0B8ZYR2_9SPHN</name>
<evidence type="ECO:0000313" key="3">
    <source>
        <dbReference type="EMBL" id="KHS48198.1"/>
    </source>
</evidence>
<proteinExistence type="predicted"/>
<feature type="domain" description="Putative Flp pilus-assembly TadG-like N-terminal" evidence="2">
    <location>
        <begin position="34"/>
        <end position="78"/>
    </location>
</feature>
<dbReference type="Proteomes" id="UP000031338">
    <property type="component" value="Unassembled WGS sequence"/>
</dbReference>
<organism evidence="3 4">
    <name type="scientific">Novosphingobium subterraneum</name>
    <dbReference type="NCBI Taxonomy" id="48936"/>
    <lineage>
        <taxon>Bacteria</taxon>
        <taxon>Pseudomonadati</taxon>
        <taxon>Pseudomonadota</taxon>
        <taxon>Alphaproteobacteria</taxon>
        <taxon>Sphingomonadales</taxon>
        <taxon>Sphingomonadaceae</taxon>
        <taxon>Novosphingobium</taxon>
    </lineage>
</organism>
<dbReference type="InterPro" id="IPR036465">
    <property type="entry name" value="vWFA_dom_sf"/>
</dbReference>
<protein>
    <submittedName>
        <fullName evidence="3">Flp pilus assembly protein TadG</fullName>
    </submittedName>
</protein>
<dbReference type="AlphaFoldDB" id="A0A0B8ZYR2"/>
<dbReference type="EMBL" id="JRVC01000005">
    <property type="protein sequence ID" value="KHS48198.1"/>
    <property type="molecule type" value="Genomic_DNA"/>
</dbReference>
<sequence length="664" mass="71495">MDERLTVQIPPKVVRFPMLALRRFLTLLARSRGGNILPLSAMAIFAVAALIGGAIDISRAWRTQTRLQAACDAGVLAGRRAVTTNGFDAAAKTQADNYFFANFDETHQGSRDTTFEPTSADKGGTIDAVATTMLPPLMMQIFGFQGFDLSVRCTASMGVGNSDIMMVLDTTGSMASLLAGSTQTRIEALRAAMKNFHSTVENALSGTNARVRYGFVPYSSSVNVGRLLHDLGPSYLVDSWTIQSRHAVYRTVQTLSGYGTPRSGTPTTTTTTPTYSLWANYGSNIYLTSTSCNNAKPADTAWANSGSATSTSTTTTNSSGQRVVTTVVTQPQTATFYQCAWLILNYRIQSRTGSRNSVTTTTTTADPIYTSSQVFDRWEYRPVTFDTSRFKNFEAVSTPTGENGASVSSTWKGCVEERATVSEPSFTWSSLGGFNPAGALDLEIDSAPDSSASTKWAPMWPDVAYIRTVTYNGTVYMNSAVPSSQGQQAASFCPTGARLLATMNKTAFDAFADSLVPEGATYHDIGMVWGARLASPDGLWSSTVRQAPTNGGEVSRHLIFMTDGEMAPSYSIQSAWGIEYHDRRVTDDGVNEDAARHNSRFLALCEAVKAKGIRIWVIAFAQAMTPELQTCASSASAFTAANANQLDAAFQSIAKQVGELRVVQ</sequence>
<dbReference type="Pfam" id="PF13400">
    <property type="entry name" value="Tad"/>
    <property type="match status" value="1"/>
</dbReference>
<accession>A0A0B8ZYR2</accession>
<feature type="transmembrane region" description="Helical" evidence="1">
    <location>
        <begin position="36"/>
        <end position="57"/>
    </location>
</feature>
<dbReference type="RefSeq" id="WP_236727083.1">
    <property type="nucleotide sequence ID" value="NZ_JRVC01000005.1"/>
</dbReference>